<dbReference type="VEuPathDB" id="FungiDB:TSTA_062980"/>
<dbReference type="AlphaFoldDB" id="B8LXZ6"/>
<feature type="region of interest" description="Disordered" evidence="4">
    <location>
        <begin position="1"/>
        <end position="37"/>
    </location>
</feature>
<dbReference type="Proteomes" id="UP000001745">
    <property type="component" value="Unassembled WGS sequence"/>
</dbReference>
<dbReference type="GO" id="GO:0046872">
    <property type="term" value="F:metal ion binding"/>
    <property type="evidence" value="ECO:0007669"/>
    <property type="project" value="UniProtKB-KW"/>
</dbReference>
<evidence type="ECO:0000256" key="1">
    <source>
        <dbReference type="ARBA" id="ARBA00022617"/>
    </source>
</evidence>
<dbReference type="eggNOG" id="KOG4480">
    <property type="taxonomic scope" value="Eukaryota"/>
</dbReference>
<accession>B8LXZ6</accession>
<evidence type="ECO:0008006" key="8">
    <source>
        <dbReference type="Google" id="ProtNLM"/>
    </source>
</evidence>
<proteinExistence type="predicted"/>
<reference evidence="7" key="1">
    <citation type="journal article" date="2015" name="Genome Announc.">
        <title>Genome sequence of the AIDS-associated pathogen Penicillium marneffei (ATCC18224) and its near taxonomic relative Talaromyces stipitatus (ATCC10500).</title>
        <authorList>
            <person name="Nierman W.C."/>
            <person name="Fedorova-Abrams N.D."/>
            <person name="Andrianopoulos A."/>
        </authorList>
    </citation>
    <scope>NUCLEOTIDE SEQUENCE [LARGE SCALE GENOMIC DNA]</scope>
    <source>
        <strain evidence="7">ATCC 10500 / CBS 375.48 / QM 6759 / NRRL 1006</strain>
    </source>
</reference>
<dbReference type="OMA" id="CELITLQ"/>
<dbReference type="OrthoDB" id="652091at2759"/>
<keyword evidence="1" id="KW-0349">Heme</keyword>
<dbReference type="PhylomeDB" id="B8LXZ6"/>
<dbReference type="InParanoid" id="B8LXZ6"/>
<keyword evidence="7" id="KW-1185">Reference proteome</keyword>
<keyword evidence="5" id="KW-0812">Transmembrane</keyword>
<sequence length="343" mass="38611">MSFSFSSSQDESHSTLHSGNVVSNTANANDSPQSDRNDVDLATRIHAASRAIHHKLHHGVVGRLLLAIPPNTNSPHLYALGISRFARIYSVFETAWREYLSTSSHSSSAELSTNDQARYHALLSQAYISTLARSQRLTSDLTNLKTEWGDNITTAQEGNDVAVRDTVTHVTQTCLKKPYVLLAYSWIMYMALFNGGRWIRDQLINAGPQFWFQQNENIDKADALIGPSFLSFWFFDDAEDGEDVKRAFKAAFVEASRKYLTQDECADVIRETNAMFQHCLNIVSEIDLVVALEREKKDEELRNTNFRGLKAFDRHVLLTVIILGVSLAMAVSYNGRFMTCLGY</sequence>
<dbReference type="RefSeq" id="XP_002340198.1">
    <property type="nucleotide sequence ID" value="XM_002340157.1"/>
</dbReference>
<dbReference type="SUPFAM" id="SSF48613">
    <property type="entry name" value="Heme oxygenase-like"/>
    <property type="match status" value="1"/>
</dbReference>
<feature type="compositionally biased region" description="Polar residues" evidence="4">
    <location>
        <begin position="15"/>
        <end position="32"/>
    </location>
</feature>
<dbReference type="GeneID" id="8108494"/>
<keyword evidence="2" id="KW-0479">Metal-binding</keyword>
<dbReference type="InterPro" id="IPR002051">
    <property type="entry name" value="Haem_Oase"/>
</dbReference>
<dbReference type="InterPro" id="IPR016084">
    <property type="entry name" value="Haem_Oase-like_multi-hlx"/>
</dbReference>
<dbReference type="PANTHER" id="PTHR10720">
    <property type="entry name" value="HEME OXYGENASE"/>
    <property type="match status" value="1"/>
</dbReference>
<organism evidence="6 7">
    <name type="scientific">Talaromyces stipitatus (strain ATCC 10500 / CBS 375.48 / QM 6759 / NRRL 1006)</name>
    <name type="common">Penicillium stipitatum</name>
    <dbReference type="NCBI Taxonomy" id="441959"/>
    <lineage>
        <taxon>Eukaryota</taxon>
        <taxon>Fungi</taxon>
        <taxon>Dikarya</taxon>
        <taxon>Ascomycota</taxon>
        <taxon>Pezizomycotina</taxon>
        <taxon>Eurotiomycetes</taxon>
        <taxon>Eurotiomycetidae</taxon>
        <taxon>Eurotiales</taxon>
        <taxon>Trichocomaceae</taxon>
        <taxon>Talaromyces</taxon>
        <taxon>Talaromyces sect. Talaromyces</taxon>
    </lineage>
</organism>
<dbReference type="FunCoup" id="B8LXZ6">
    <property type="interactions" value="75"/>
</dbReference>
<dbReference type="GO" id="GO:0006788">
    <property type="term" value="P:heme oxidation"/>
    <property type="evidence" value="ECO:0007669"/>
    <property type="project" value="InterPro"/>
</dbReference>
<dbReference type="Pfam" id="PF01126">
    <property type="entry name" value="Heme_oxygenase"/>
    <property type="match status" value="1"/>
</dbReference>
<dbReference type="STRING" id="441959.B8LXZ6"/>
<dbReference type="InterPro" id="IPR016053">
    <property type="entry name" value="Haem_Oase-like"/>
</dbReference>
<dbReference type="GO" id="GO:0004392">
    <property type="term" value="F:heme oxygenase (decyclizing) activity"/>
    <property type="evidence" value="ECO:0007669"/>
    <property type="project" value="InterPro"/>
</dbReference>
<feature type="transmembrane region" description="Helical" evidence="5">
    <location>
        <begin position="316"/>
        <end position="333"/>
    </location>
</feature>
<evidence type="ECO:0000256" key="4">
    <source>
        <dbReference type="SAM" id="MobiDB-lite"/>
    </source>
</evidence>
<dbReference type="PANTHER" id="PTHR10720:SF0">
    <property type="entry name" value="HEME OXYGENASE"/>
    <property type="match status" value="1"/>
</dbReference>
<dbReference type="HOGENOM" id="CLU_038284_0_1_1"/>
<evidence type="ECO:0000313" key="6">
    <source>
        <dbReference type="EMBL" id="EED22811.1"/>
    </source>
</evidence>
<dbReference type="EMBL" id="EQ962652">
    <property type="protein sequence ID" value="EED22811.1"/>
    <property type="molecule type" value="Genomic_DNA"/>
</dbReference>
<gene>
    <name evidence="6" type="ORF">TSTA_062980</name>
</gene>
<dbReference type="CDD" id="cd19165">
    <property type="entry name" value="HemeO"/>
    <property type="match status" value="1"/>
</dbReference>
<keyword evidence="5" id="KW-0472">Membrane</keyword>
<evidence type="ECO:0000256" key="2">
    <source>
        <dbReference type="ARBA" id="ARBA00022723"/>
    </source>
</evidence>
<evidence type="ECO:0000256" key="5">
    <source>
        <dbReference type="SAM" id="Phobius"/>
    </source>
</evidence>
<dbReference type="Gene3D" id="1.20.910.10">
    <property type="entry name" value="Heme oxygenase-like"/>
    <property type="match status" value="1"/>
</dbReference>
<keyword evidence="5" id="KW-1133">Transmembrane helix</keyword>
<name>B8LXZ6_TALSN</name>
<evidence type="ECO:0000256" key="3">
    <source>
        <dbReference type="ARBA" id="ARBA00023004"/>
    </source>
</evidence>
<evidence type="ECO:0000313" key="7">
    <source>
        <dbReference type="Proteomes" id="UP000001745"/>
    </source>
</evidence>
<protein>
    <recommendedName>
        <fullName evidence="8">Heme-binding peroxidase</fullName>
    </recommendedName>
</protein>
<keyword evidence="3" id="KW-0408">Iron</keyword>